<dbReference type="Pfam" id="PF00789">
    <property type="entry name" value="UBX"/>
    <property type="match status" value="1"/>
</dbReference>
<dbReference type="CDD" id="cd16118">
    <property type="entry name" value="UBX2_UBXN9"/>
    <property type="match status" value="1"/>
</dbReference>
<dbReference type="SUPFAM" id="SSF54236">
    <property type="entry name" value="Ubiquitin-like"/>
    <property type="match status" value="2"/>
</dbReference>
<dbReference type="GO" id="GO:0012506">
    <property type="term" value="C:vesicle membrane"/>
    <property type="evidence" value="ECO:0007669"/>
    <property type="project" value="TreeGrafter"/>
</dbReference>
<dbReference type="GO" id="GO:0005634">
    <property type="term" value="C:nucleus"/>
    <property type="evidence" value="ECO:0007669"/>
    <property type="project" value="TreeGrafter"/>
</dbReference>
<dbReference type="PANTHER" id="PTHR46467:SF1">
    <property type="entry name" value="TETHER CONTAINING UBX DOMAIN FOR GLUT4"/>
    <property type="match status" value="1"/>
</dbReference>
<dbReference type="InterPro" id="IPR003116">
    <property type="entry name" value="RBD_dom"/>
</dbReference>
<dbReference type="GO" id="GO:0005737">
    <property type="term" value="C:cytoplasm"/>
    <property type="evidence" value="ECO:0007669"/>
    <property type="project" value="TreeGrafter"/>
</dbReference>
<evidence type="ECO:0000313" key="3">
    <source>
        <dbReference type="EMBL" id="KAK2588339.1"/>
    </source>
</evidence>
<protein>
    <recommendedName>
        <fullName evidence="5">Tether containing UBX domain for GLUT4</fullName>
    </recommendedName>
</protein>
<feature type="domain" description="UBX" evidence="1">
    <location>
        <begin position="344"/>
        <end position="419"/>
    </location>
</feature>
<dbReference type="GO" id="GO:0042593">
    <property type="term" value="P:glucose homeostasis"/>
    <property type="evidence" value="ECO:0007669"/>
    <property type="project" value="TreeGrafter"/>
</dbReference>
<dbReference type="Pfam" id="PF11470">
    <property type="entry name" value="TUG-UBL1"/>
    <property type="match status" value="1"/>
</dbReference>
<dbReference type="AlphaFoldDB" id="A0AAD9RYM5"/>
<reference evidence="3" key="2">
    <citation type="journal article" date="2023" name="Commun. Biol.">
        <title>Intrasexual cuticular hydrocarbon dimorphism in a wasp sheds light on hydrocarbon biosynthesis genes in Hymenoptera.</title>
        <authorList>
            <person name="Moris V.C."/>
            <person name="Podsiadlowski L."/>
            <person name="Martin S."/>
            <person name="Oeyen J.P."/>
            <person name="Donath A."/>
            <person name="Petersen M."/>
            <person name="Wilbrandt J."/>
            <person name="Misof B."/>
            <person name="Liedtke D."/>
            <person name="Thamm M."/>
            <person name="Scheiner R."/>
            <person name="Schmitt T."/>
            <person name="Niehuis O."/>
        </authorList>
    </citation>
    <scope>NUCLEOTIDE SEQUENCE</scope>
    <source>
        <strain evidence="3">GBR_01_08_01A</strain>
    </source>
</reference>
<dbReference type="EMBL" id="JAIFRP010000006">
    <property type="protein sequence ID" value="KAK2588339.1"/>
    <property type="molecule type" value="Genomic_DNA"/>
</dbReference>
<comment type="caution">
    <text evidence="3">The sequence shown here is derived from an EMBL/GenBank/DDBJ whole genome shotgun (WGS) entry which is preliminary data.</text>
</comment>
<evidence type="ECO:0000259" key="2">
    <source>
        <dbReference type="PROSITE" id="PS50898"/>
    </source>
</evidence>
<dbReference type="Proteomes" id="UP001258017">
    <property type="component" value="Unassembled WGS sequence"/>
</dbReference>
<dbReference type="PROSITE" id="PS50033">
    <property type="entry name" value="UBX"/>
    <property type="match status" value="1"/>
</dbReference>
<dbReference type="InterPro" id="IPR029071">
    <property type="entry name" value="Ubiquitin-like_domsf"/>
</dbReference>
<dbReference type="GO" id="GO:0007165">
    <property type="term" value="P:signal transduction"/>
    <property type="evidence" value="ECO:0007669"/>
    <property type="project" value="InterPro"/>
</dbReference>
<organism evidence="3 4">
    <name type="scientific">Odynerus spinipes</name>
    <dbReference type="NCBI Taxonomy" id="1348599"/>
    <lineage>
        <taxon>Eukaryota</taxon>
        <taxon>Metazoa</taxon>
        <taxon>Ecdysozoa</taxon>
        <taxon>Arthropoda</taxon>
        <taxon>Hexapoda</taxon>
        <taxon>Insecta</taxon>
        <taxon>Pterygota</taxon>
        <taxon>Neoptera</taxon>
        <taxon>Endopterygota</taxon>
        <taxon>Hymenoptera</taxon>
        <taxon>Apocrita</taxon>
        <taxon>Aculeata</taxon>
        <taxon>Vespoidea</taxon>
        <taxon>Vespidae</taxon>
        <taxon>Eumeninae</taxon>
        <taxon>Odynerus</taxon>
    </lineage>
</organism>
<dbReference type="InterPro" id="IPR021569">
    <property type="entry name" value="TUG-UBL1"/>
</dbReference>
<dbReference type="GO" id="GO:0006886">
    <property type="term" value="P:intracellular protein transport"/>
    <property type="evidence" value="ECO:0007669"/>
    <property type="project" value="TreeGrafter"/>
</dbReference>
<name>A0AAD9RYM5_9HYME</name>
<dbReference type="CDD" id="cd16105">
    <property type="entry name" value="Ubl_ASPSCR1_like"/>
    <property type="match status" value="1"/>
</dbReference>
<proteinExistence type="predicted"/>
<reference evidence="3" key="1">
    <citation type="submission" date="2021-08" db="EMBL/GenBank/DDBJ databases">
        <authorList>
            <person name="Misof B."/>
            <person name="Oliver O."/>
            <person name="Podsiadlowski L."/>
            <person name="Donath A."/>
            <person name="Peters R."/>
            <person name="Mayer C."/>
            <person name="Rust J."/>
            <person name="Gunkel S."/>
            <person name="Lesny P."/>
            <person name="Martin S."/>
            <person name="Oeyen J.P."/>
            <person name="Petersen M."/>
            <person name="Panagiotis P."/>
            <person name="Wilbrandt J."/>
            <person name="Tanja T."/>
        </authorList>
    </citation>
    <scope>NUCLEOTIDE SEQUENCE</scope>
    <source>
        <strain evidence="3">GBR_01_08_01A</strain>
        <tissue evidence="3">Thorax + abdomen</tissue>
    </source>
</reference>
<dbReference type="PROSITE" id="PS50898">
    <property type="entry name" value="RBD"/>
    <property type="match status" value="1"/>
</dbReference>
<feature type="domain" description="RBD" evidence="2">
    <location>
        <begin position="5"/>
        <end position="74"/>
    </location>
</feature>
<evidence type="ECO:0000259" key="1">
    <source>
        <dbReference type="PROSITE" id="PS50033"/>
    </source>
</evidence>
<dbReference type="CDD" id="cd17075">
    <property type="entry name" value="UBX1_UBXN9"/>
    <property type="match status" value="1"/>
</dbReference>
<gene>
    <name evidence="3" type="ORF">KPH14_004355</name>
</gene>
<accession>A0AAD9RYM5</accession>
<dbReference type="PANTHER" id="PTHR46467">
    <property type="entry name" value="TETHER CONTAINING UBX DOMAIN FOR GLUT4"/>
    <property type="match status" value="1"/>
</dbReference>
<keyword evidence="4" id="KW-1185">Reference proteome</keyword>
<evidence type="ECO:0008006" key="5">
    <source>
        <dbReference type="Google" id="ProtNLM"/>
    </source>
</evidence>
<sequence>MAANKSVIVLLPNGRRQNVQVTPNTTILQVLEEVCQKHGYNVNDYDVKHFNKILDVNSILRFTGLPNNARIEMVPCTKPRSTSKVTVGILLENGERLMGDFWPDDTLAQILTSISPNENRETAVVIYMHREVHGKSLEETTLKSLGLTSGKAMLRLIHRDSAQLKTQAHVSSILIPKSSKPVDDTSLEHDKRQTISSTSYTSKALDPIALLKAERDKMRSQDIKIKTEEERSDNNKVVNAHIYKKSSSYNEKKNELNANSSLDTEEDINIEFLGERNALVFNQAGAQALPKGELPDSFFDLTVEDAKILLRDAKRRREELEEAPLLTETQRQFEQNKRTLEQLNKYRHTIIRIQFPDQLVLQASFKPLETVQAVKDFIKNYLNDPTCDFTIYTTPPKYILNPEARLIDENLVPSAILHYSGASSLKPAIKEKLTDPRAANIQAIKSRMIIVSEEQNEIYEDKSKTIPDIAIPGPSGC</sequence>
<dbReference type="Gene3D" id="3.10.20.90">
    <property type="entry name" value="Phosphatidylinositol 3-kinase Catalytic Subunit, Chain A, domain 1"/>
    <property type="match status" value="2"/>
</dbReference>
<evidence type="ECO:0000313" key="4">
    <source>
        <dbReference type="Proteomes" id="UP001258017"/>
    </source>
</evidence>
<dbReference type="InterPro" id="IPR001012">
    <property type="entry name" value="UBX_dom"/>
</dbReference>
<dbReference type="InterPro" id="IPR059238">
    <property type="entry name" value="UBX1_UBXN9"/>
</dbReference>